<dbReference type="OrthoDB" id="3265526at2759"/>
<gene>
    <name evidence="3" type="ORF">BT96DRAFT_920684</name>
</gene>
<feature type="transmembrane region" description="Helical" evidence="1">
    <location>
        <begin position="150"/>
        <end position="169"/>
    </location>
</feature>
<feature type="transmembrane region" description="Helical" evidence="1">
    <location>
        <begin position="110"/>
        <end position="130"/>
    </location>
</feature>
<feature type="transmembrane region" description="Helical" evidence="1">
    <location>
        <begin position="85"/>
        <end position="103"/>
    </location>
</feature>
<name>A0A6A4HKS6_9AGAR</name>
<dbReference type="Proteomes" id="UP000799118">
    <property type="component" value="Unassembled WGS sequence"/>
</dbReference>
<evidence type="ECO:0000259" key="2">
    <source>
        <dbReference type="Pfam" id="PF20152"/>
    </source>
</evidence>
<organism evidence="3 4">
    <name type="scientific">Gymnopus androsaceus JB14</name>
    <dbReference type="NCBI Taxonomy" id="1447944"/>
    <lineage>
        <taxon>Eukaryota</taxon>
        <taxon>Fungi</taxon>
        <taxon>Dikarya</taxon>
        <taxon>Basidiomycota</taxon>
        <taxon>Agaricomycotina</taxon>
        <taxon>Agaricomycetes</taxon>
        <taxon>Agaricomycetidae</taxon>
        <taxon>Agaricales</taxon>
        <taxon>Marasmiineae</taxon>
        <taxon>Omphalotaceae</taxon>
        <taxon>Gymnopus</taxon>
    </lineage>
</organism>
<dbReference type="PANTHER" id="PTHR40465">
    <property type="entry name" value="CHROMOSOME 1, WHOLE GENOME SHOTGUN SEQUENCE"/>
    <property type="match status" value="1"/>
</dbReference>
<evidence type="ECO:0000313" key="4">
    <source>
        <dbReference type="Proteomes" id="UP000799118"/>
    </source>
</evidence>
<feature type="domain" description="DUF6534" evidence="2">
    <location>
        <begin position="157"/>
        <end position="245"/>
    </location>
</feature>
<accession>A0A6A4HKS6</accession>
<keyword evidence="1" id="KW-1133">Transmembrane helix</keyword>
<reference evidence="3" key="1">
    <citation type="journal article" date="2019" name="Environ. Microbiol.">
        <title>Fungal ecological strategies reflected in gene transcription - a case study of two litter decomposers.</title>
        <authorList>
            <person name="Barbi F."/>
            <person name="Kohler A."/>
            <person name="Barry K."/>
            <person name="Baskaran P."/>
            <person name="Daum C."/>
            <person name="Fauchery L."/>
            <person name="Ihrmark K."/>
            <person name="Kuo A."/>
            <person name="LaButti K."/>
            <person name="Lipzen A."/>
            <person name="Morin E."/>
            <person name="Grigoriev I.V."/>
            <person name="Henrissat B."/>
            <person name="Lindahl B."/>
            <person name="Martin F."/>
        </authorList>
    </citation>
    <scope>NUCLEOTIDE SEQUENCE</scope>
    <source>
        <strain evidence="3">JB14</strain>
    </source>
</reference>
<protein>
    <recommendedName>
        <fullName evidence="2">DUF6534 domain-containing protein</fullName>
    </recommendedName>
</protein>
<dbReference type="InterPro" id="IPR045339">
    <property type="entry name" value="DUF6534"/>
</dbReference>
<evidence type="ECO:0000313" key="3">
    <source>
        <dbReference type="EMBL" id="KAE9398706.1"/>
    </source>
</evidence>
<keyword evidence="1" id="KW-0812">Transmembrane</keyword>
<sequence>MYYSQFHVQLQFGPMLIGVFLNMILYGTYFYFKTYTSDSIWIRLFVAYLFVLESANTAIDMAMMYQPLIAEYGTEKAVMNFPTQPILIVLISAPIQCFFAWRIQRITQSYWIPCVVVALALASSAGGFITGVKVAILKLFIKKPELHWPALLWLLTSCVADLLITVTLVRSLSQRKTGFVVTDTVVDKIIRCTVQTGMITAVSAIGDVVSFLALPPIHSHRNFLWDITLAKLYANCLMSTLNARATLMSSSQVTPVHRNALDPSMPSESRFRPMDGFSERSRNVIAPQVYELDNTKAFEMSNSDHTEAHRDIERFGIL</sequence>
<feature type="transmembrane region" description="Helical" evidence="1">
    <location>
        <begin position="44"/>
        <end position="65"/>
    </location>
</feature>
<feature type="transmembrane region" description="Helical" evidence="1">
    <location>
        <begin position="12"/>
        <end position="32"/>
    </location>
</feature>
<evidence type="ECO:0000256" key="1">
    <source>
        <dbReference type="SAM" id="Phobius"/>
    </source>
</evidence>
<dbReference type="AlphaFoldDB" id="A0A6A4HKS6"/>
<proteinExistence type="predicted"/>
<keyword evidence="4" id="KW-1185">Reference proteome</keyword>
<dbReference type="PANTHER" id="PTHR40465:SF1">
    <property type="entry name" value="DUF6534 DOMAIN-CONTAINING PROTEIN"/>
    <property type="match status" value="1"/>
</dbReference>
<dbReference type="EMBL" id="ML769479">
    <property type="protein sequence ID" value="KAE9398706.1"/>
    <property type="molecule type" value="Genomic_DNA"/>
</dbReference>
<keyword evidence="1" id="KW-0472">Membrane</keyword>
<dbReference type="Pfam" id="PF20152">
    <property type="entry name" value="DUF6534"/>
    <property type="match status" value="1"/>
</dbReference>